<gene>
    <name evidence="1" type="ORF">ACFP1K_11305</name>
</gene>
<accession>A0ABW1NEP7</accession>
<dbReference type="Proteomes" id="UP001596137">
    <property type="component" value="Unassembled WGS sequence"/>
</dbReference>
<sequence>MLAEPLVRDFARCFEGVTPDEAGRLAGGFAFAECARREGLAEVLREHLAQG</sequence>
<evidence type="ECO:0000313" key="2">
    <source>
        <dbReference type="Proteomes" id="UP001596137"/>
    </source>
</evidence>
<protein>
    <submittedName>
        <fullName evidence="1">Uncharacterized protein</fullName>
    </submittedName>
</protein>
<dbReference type="RefSeq" id="WP_380750281.1">
    <property type="nucleotide sequence ID" value="NZ_JBHSRF010000011.1"/>
</dbReference>
<keyword evidence="2" id="KW-1185">Reference proteome</keyword>
<organism evidence="1 2">
    <name type="scientific">Sphaerisporangium aureirubrum</name>
    <dbReference type="NCBI Taxonomy" id="1544736"/>
    <lineage>
        <taxon>Bacteria</taxon>
        <taxon>Bacillati</taxon>
        <taxon>Actinomycetota</taxon>
        <taxon>Actinomycetes</taxon>
        <taxon>Streptosporangiales</taxon>
        <taxon>Streptosporangiaceae</taxon>
        <taxon>Sphaerisporangium</taxon>
    </lineage>
</organism>
<proteinExistence type="predicted"/>
<dbReference type="EMBL" id="JBHSRF010000011">
    <property type="protein sequence ID" value="MFC6081745.1"/>
    <property type="molecule type" value="Genomic_DNA"/>
</dbReference>
<evidence type="ECO:0000313" key="1">
    <source>
        <dbReference type="EMBL" id="MFC6081745.1"/>
    </source>
</evidence>
<reference evidence="2" key="1">
    <citation type="journal article" date="2019" name="Int. J. Syst. Evol. Microbiol.">
        <title>The Global Catalogue of Microorganisms (GCM) 10K type strain sequencing project: providing services to taxonomists for standard genome sequencing and annotation.</title>
        <authorList>
            <consortium name="The Broad Institute Genomics Platform"/>
            <consortium name="The Broad Institute Genome Sequencing Center for Infectious Disease"/>
            <person name="Wu L."/>
            <person name="Ma J."/>
        </authorList>
    </citation>
    <scope>NUCLEOTIDE SEQUENCE [LARGE SCALE GENOMIC DNA]</scope>
    <source>
        <strain evidence="2">JCM 30346</strain>
    </source>
</reference>
<name>A0ABW1NEP7_9ACTN</name>
<comment type="caution">
    <text evidence="1">The sequence shown here is derived from an EMBL/GenBank/DDBJ whole genome shotgun (WGS) entry which is preliminary data.</text>
</comment>